<dbReference type="AlphaFoldDB" id="A0A3N4JWN7"/>
<feature type="region of interest" description="Disordered" evidence="1">
    <location>
        <begin position="1"/>
        <end position="139"/>
    </location>
</feature>
<dbReference type="EMBL" id="ML120373">
    <property type="protein sequence ID" value="RPB01439.1"/>
    <property type="molecule type" value="Genomic_DNA"/>
</dbReference>
<gene>
    <name evidence="2" type="ORF">L873DRAFT_656464</name>
</gene>
<sequence length="139" mass="15671">MKRFQDRTQASPPSPVKHPPPRSPSLGSLSWDLARLNMMDDGSDDDDDQRRGREEKRGPGGGNKGEGRKREEGRGVERSDALPRQRCECSMRRERTNIFFAVRPRGSQSFSPPTNEKPESGKQFLPPTLVKPINWRGGT</sequence>
<name>A0A3N4JWN7_9PEZI</name>
<reference evidence="2 3" key="1">
    <citation type="journal article" date="2018" name="Nat. Ecol. Evol.">
        <title>Pezizomycetes genomes reveal the molecular basis of ectomycorrhizal truffle lifestyle.</title>
        <authorList>
            <person name="Murat C."/>
            <person name="Payen T."/>
            <person name="Noel B."/>
            <person name="Kuo A."/>
            <person name="Morin E."/>
            <person name="Chen J."/>
            <person name="Kohler A."/>
            <person name="Krizsan K."/>
            <person name="Balestrini R."/>
            <person name="Da Silva C."/>
            <person name="Montanini B."/>
            <person name="Hainaut M."/>
            <person name="Levati E."/>
            <person name="Barry K.W."/>
            <person name="Belfiori B."/>
            <person name="Cichocki N."/>
            <person name="Clum A."/>
            <person name="Dockter R.B."/>
            <person name="Fauchery L."/>
            <person name="Guy J."/>
            <person name="Iotti M."/>
            <person name="Le Tacon F."/>
            <person name="Lindquist E.A."/>
            <person name="Lipzen A."/>
            <person name="Malagnac F."/>
            <person name="Mello A."/>
            <person name="Molinier V."/>
            <person name="Miyauchi S."/>
            <person name="Poulain J."/>
            <person name="Riccioni C."/>
            <person name="Rubini A."/>
            <person name="Sitrit Y."/>
            <person name="Splivallo R."/>
            <person name="Traeger S."/>
            <person name="Wang M."/>
            <person name="Zifcakova L."/>
            <person name="Wipf D."/>
            <person name="Zambonelli A."/>
            <person name="Paolocci F."/>
            <person name="Nowrousian M."/>
            <person name="Ottonello S."/>
            <person name="Baldrian P."/>
            <person name="Spatafora J.W."/>
            <person name="Henrissat B."/>
            <person name="Nagy L.G."/>
            <person name="Aury J.M."/>
            <person name="Wincker P."/>
            <person name="Grigoriev I.V."/>
            <person name="Bonfante P."/>
            <person name="Martin F.M."/>
        </authorList>
    </citation>
    <scope>NUCLEOTIDE SEQUENCE [LARGE SCALE GENOMIC DNA]</scope>
    <source>
        <strain evidence="2 3">120613-1</strain>
    </source>
</reference>
<evidence type="ECO:0000313" key="2">
    <source>
        <dbReference type="EMBL" id="RPB01439.1"/>
    </source>
</evidence>
<keyword evidence="3" id="KW-1185">Reference proteome</keyword>
<evidence type="ECO:0000256" key="1">
    <source>
        <dbReference type="SAM" id="MobiDB-lite"/>
    </source>
</evidence>
<proteinExistence type="predicted"/>
<accession>A0A3N4JWN7</accession>
<organism evidence="2 3">
    <name type="scientific">Choiromyces venosus 120613-1</name>
    <dbReference type="NCBI Taxonomy" id="1336337"/>
    <lineage>
        <taxon>Eukaryota</taxon>
        <taxon>Fungi</taxon>
        <taxon>Dikarya</taxon>
        <taxon>Ascomycota</taxon>
        <taxon>Pezizomycotina</taxon>
        <taxon>Pezizomycetes</taxon>
        <taxon>Pezizales</taxon>
        <taxon>Tuberaceae</taxon>
        <taxon>Choiromyces</taxon>
    </lineage>
</organism>
<protein>
    <submittedName>
        <fullName evidence="2">Uncharacterized protein</fullName>
    </submittedName>
</protein>
<feature type="compositionally biased region" description="Basic and acidic residues" evidence="1">
    <location>
        <begin position="48"/>
        <end position="58"/>
    </location>
</feature>
<dbReference type="Proteomes" id="UP000276215">
    <property type="component" value="Unassembled WGS sequence"/>
</dbReference>
<feature type="compositionally biased region" description="Basic and acidic residues" evidence="1">
    <location>
        <begin position="65"/>
        <end position="96"/>
    </location>
</feature>
<feature type="compositionally biased region" description="Pro residues" evidence="1">
    <location>
        <begin position="12"/>
        <end position="23"/>
    </location>
</feature>
<evidence type="ECO:0000313" key="3">
    <source>
        <dbReference type="Proteomes" id="UP000276215"/>
    </source>
</evidence>